<reference evidence="1" key="1">
    <citation type="journal article" date="2014" name="Front. Microbiol.">
        <title>High frequency of phylogenetically diverse reductive dehalogenase-homologous genes in deep subseafloor sedimentary metagenomes.</title>
        <authorList>
            <person name="Kawai M."/>
            <person name="Futagami T."/>
            <person name="Toyoda A."/>
            <person name="Takaki Y."/>
            <person name="Nishi S."/>
            <person name="Hori S."/>
            <person name="Arai W."/>
            <person name="Tsubouchi T."/>
            <person name="Morono Y."/>
            <person name="Uchiyama I."/>
            <person name="Ito T."/>
            <person name="Fujiyama A."/>
            <person name="Inagaki F."/>
            <person name="Takami H."/>
        </authorList>
    </citation>
    <scope>NUCLEOTIDE SEQUENCE</scope>
    <source>
        <strain evidence="1">Expedition CK06-06</strain>
    </source>
</reference>
<name>X1NCD3_9ZZZZ</name>
<sequence>DFFLHLVFEHGLYIELMDPDLDVLVEWAHELVERFGDGRGG</sequence>
<evidence type="ECO:0000313" key="1">
    <source>
        <dbReference type="EMBL" id="GAI41293.1"/>
    </source>
</evidence>
<comment type="caution">
    <text evidence="1">The sequence shown here is derived from an EMBL/GenBank/DDBJ whole genome shotgun (WGS) entry which is preliminary data.</text>
</comment>
<dbReference type="EMBL" id="BARV01026469">
    <property type="protein sequence ID" value="GAI41293.1"/>
    <property type="molecule type" value="Genomic_DNA"/>
</dbReference>
<protein>
    <submittedName>
        <fullName evidence="1">Uncharacterized protein</fullName>
    </submittedName>
</protein>
<dbReference type="AlphaFoldDB" id="X1NCD3"/>
<organism evidence="1">
    <name type="scientific">marine sediment metagenome</name>
    <dbReference type="NCBI Taxonomy" id="412755"/>
    <lineage>
        <taxon>unclassified sequences</taxon>
        <taxon>metagenomes</taxon>
        <taxon>ecological metagenomes</taxon>
    </lineage>
</organism>
<feature type="non-terminal residue" evidence="1">
    <location>
        <position position="1"/>
    </location>
</feature>
<proteinExistence type="predicted"/>
<gene>
    <name evidence="1" type="ORF">S06H3_42762</name>
</gene>
<accession>X1NCD3</accession>